<sequence>MLIVELTYAQTTSSVSVDGPGWKRVAYNRLGPAGRGFGKITVFTAGGSNAPRYLDIEWFKDWSVTGGISVKTNSNSGFWTGARVTFDSDTCFIEVNFSKAIPNNLSLLSDNYGWYAAQLYSGPLPNGGGTVRAEARAARFNVENQLTVAYNGNVGVGTATPTSKLAVNGNIRAREIKVETANWPDYVFQKDYELKSLSEVEKYINENGHLPEIPKAEEVEAEGVSLGEMNKLLLKKVEELTLYLLEQDKRIRELEENQSNP</sequence>
<reference evidence="1 2" key="1">
    <citation type="submission" date="2018-02" db="EMBL/GenBank/DDBJ databases">
        <title>The draft genome of Sphingobacterium sp. 5JN-11.</title>
        <authorList>
            <person name="Liu L."/>
            <person name="Li L."/>
            <person name="Liang L."/>
            <person name="Zhang X."/>
            <person name="Wang T."/>
        </authorList>
    </citation>
    <scope>NUCLEOTIDE SEQUENCE [LARGE SCALE GENOMIC DNA]</scope>
    <source>
        <strain evidence="1 2">5JN-11</strain>
    </source>
</reference>
<evidence type="ECO:0000313" key="1">
    <source>
        <dbReference type="EMBL" id="PRD44963.1"/>
    </source>
</evidence>
<dbReference type="EMBL" id="PVBQ01000024">
    <property type="protein sequence ID" value="PRD44963.1"/>
    <property type="molecule type" value="Genomic_DNA"/>
</dbReference>
<comment type="caution">
    <text evidence="1">The sequence shown here is derived from an EMBL/GenBank/DDBJ whole genome shotgun (WGS) entry which is preliminary data.</text>
</comment>
<proteinExistence type="predicted"/>
<name>A0A2S9IWR1_9SPHI</name>
<gene>
    <name evidence="1" type="ORF">C5745_18840</name>
</gene>
<dbReference type="Proteomes" id="UP000239711">
    <property type="component" value="Unassembled WGS sequence"/>
</dbReference>
<protein>
    <recommendedName>
        <fullName evidence="3">Peptidase S74 domain-containing protein</fullName>
    </recommendedName>
</protein>
<accession>A0A2S9IWR1</accession>
<keyword evidence="2" id="KW-1185">Reference proteome</keyword>
<evidence type="ECO:0000313" key="2">
    <source>
        <dbReference type="Proteomes" id="UP000239711"/>
    </source>
</evidence>
<dbReference type="AlphaFoldDB" id="A0A2S9IWR1"/>
<organism evidence="1 2">
    <name type="scientific">Sphingobacterium haloxyli</name>
    <dbReference type="NCBI Taxonomy" id="2100533"/>
    <lineage>
        <taxon>Bacteria</taxon>
        <taxon>Pseudomonadati</taxon>
        <taxon>Bacteroidota</taxon>
        <taxon>Sphingobacteriia</taxon>
        <taxon>Sphingobacteriales</taxon>
        <taxon>Sphingobacteriaceae</taxon>
        <taxon>Sphingobacterium</taxon>
    </lineage>
</organism>
<evidence type="ECO:0008006" key="3">
    <source>
        <dbReference type="Google" id="ProtNLM"/>
    </source>
</evidence>